<dbReference type="AlphaFoldDB" id="A0A4Z0NID3"/>
<evidence type="ECO:0000313" key="2">
    <source>
        <dbReference type="Proteomes" id="UP000297535"/>
    </source>
</evidence>
<proteinExistence type="predicted"/>
<accession>A0A4Z0NID3</accession>
<dbReference type="OrthoDB" id="7991855at2"/>
<dbReference type="EMBL" id="SRLB01000031">
    <property type="protein sequence ID" value="TGD95243.1"/>
    <property type="molecule type" value="Genomic_DNA"/>
</dbReference>
<protein>
    <submittedName>
        <fullName evidence="1">Uncharacterized protein</fullName>
    </submittedName>
</protein>
<name>A0A4Z0NID3_9HYPH</name>
<comment type="caution">
    <text evidence="1">The sequence shown here is derived from an EMBL/GenBank/DDBJ whole genome shotgun (WGS) entry which is preliminary data.</text>
</comment>
<gene>
    <name evidence="1" type="ORF">EU555_28680</name>
</gene>
<evidence type="ECO:0000313" key="1">
    <source>
        <dbReference type="EMBL" id="TGD95243.1"/>
    </source>
</evidence>
<dbReference type="Proteomes" id="UP000297535">
    <property type="component" value="Unassembled WGS sequence"/>
</dbReference>
<sequence length="207" mass="23163">MTTTLSTGAAGRFFVALPGNGEFGIYSSGRTVDVTLAKAYRDSQTLPADVCQNEDGEWVVSCQGDSETFRDEDEAREYAGELGFVAHPCTERLYIHVERYGYNRNEPSFRYASGTNGLIDLDLGDSEVALDDAVDEVLLGFHGLSYEAQDEWTAETALIDAHDYVHAYVIEGDKTRKWGYLADERTPFRTALDLRVRDIILDRIEAR</sequence>
<reference evidence="1 2" key="1">
    <citation type="submission" date="2019-04" db="EMBL/GenBank/DDBJ databases">
        <authorList>
            <person name="Feng G."/>
            <person name="Zhu H."/>
        </authorList>
    </citation>
    <scope>NUCLEOTIDE SEQUENCE [LARGE SCALE GENOMIC DNA]</scope>
    <source>
        <strain evidence="1 2">6HR-1</strain>
    </source>
</reference>
<keyword evidence="2" id="KW-1185">Reference proteome</keyword>
<dbReference type="RefSeq" id="WP_135418800.1">
    <property type="nucleotide sequence ID" value="NZ_SRLB01000031.1"/>
</dbReference>
<organism evidence="1 2">
    <name type="scientific">Methylobacterium nonmethylotrophicum</name>
    <dbReference type="NCBI Taxonomy" id="1141884"/>
    <lineage>
        <taxon>Bacteria</taxon>
        <taxon>Pseudomonadati</taxon>
        <taxon>Pseudomonadota</taxon>
        <taxon>Alphaproteobacteria</taxon>
        <taxon>Hyphomicrobiales</taxon>
        <taxon>Methylobacteriaceae</taxon>
        <taxon>Methylobacterium</taxon>
    </lineage>
</organism>